<reference evidence="1" key="1">
    <citation type="submission" date="2020-05" db="EMBL/GenBank/DDBJ databases">
        <authorList>
            <person name="Chiriac C."/>
            <person name="Salcher M."/>
            <person name="Ghai R."/>
            <person name="Kavagutti S V."/>
        </authorList>
    </citation>
    <scope>NUCLEOTIDE SEQUENCE</scope>
</reference>
<sequence length="273" mass="30409">MTDPAIVATRPALPALYSVRGWPAEVNPAYITFVDEMRSTGVEVVDVYVGPTGFSTLGEWAGAVADEIQTRHQTSEPLHLMSYCLGGVVAQVALGTLTDRGIEADFVALIDPRHEPPQYRLERGLDSLYRVPWGFRIRHHLLLLTPPDSQAVRAVLLTVLRRAARSLLELPKRGWRSRRRANPMIFTEMYLAHHWEFSALLTPVYLYNVESSIQNYGDGDPSVHMGRYLSGGFTVRVVEGDHENCIEPPYSTGLIKRINADRRAVVAGAGAFQ</sequence>
<dbReference type="EMBL" id="CAEMXZ010000108">
    <property type="protein sequence ID" value="CAB4324152.1"/>
    <property type="molecule type" value="Genomic_DNA"/>
</dbReference>
<accession>A0A6J5YKP5</accession>
<dbReference type="InterPro" id="IPR029058">
    <property type="entry name" value="AB_hydrolase_fold"/>
</dbReference>
<name>A0A6J5YKP5_9ZZZZ</name>
<proteinExistence type="predicted"/>
<gene>
    <name evidence="1" type="ORF">UFOPK1392_01916</name>
</gene>
<dbReference type="AlphaFoldDB" id="A0A6J5YKP5"/>
<protein>
    <submittedName>
        <fullName evidence="1">Unannotated protein</fullName>
    </submittedName>
</protein>
<dbReference type="SUPFAM" id="SSF53474">
    <property type="entry name" value="alpha/beta-Hydrolases"/>
    <property type="match status" value="1"/>
</dbReference>
<organism evidence="1">
    <name type="scientific">freshwater metagenome</name>
    <dbReference type="NCBI Taxonomy" id="449393"/>
    <lineage>
        <taxon>unclassified sequences</taxon>
        <taxon>metagenomes</taxon>
        <taxon>ecological metagenomes</taxon>
    </lineage>
</organism>
<evidence type="ECO:0000313" key="1">
    <source>
        <dbReference type="EMBL" id="CAB4324152.1"/>
    </source>
</evidence>
<dbReference type="Gene3D" id="3.40.50.1820">
    <property type="entry name" value="alpha/beta hydrolase"/>
    <property type="match status" value="1"/>
</dbReference>